<reference evidence="5" key="1">
    <citation type="submission" date="2023-10" db="EMBL/GenBank/DDBJ databases">
        <authorList>
            <person name="Chen Y."/>
            <person name="Shah S."/>
            <person name="Dougan E. K."/>
            <person name="Thang M."/>
            <person name="Chan C."/>
        </authorList>
    </citation>
    <scope>NUCLEOTIDE SEQUENCE [LARGE SCALE GENOMIC DNA]</scope>
</reference>
<protein>
    <recommendedName>
        <fullName evidence="4">VWFA domain-containing protein</fullName>
    </recommendedName>
</protein>
<sequence>MGLPDAAALAQVAQEIDDMPTFPDDDRADGHRARGSPEPKYPRTEDGKGSSGSGKGVASLASRAAAAGAALVFGRSDQLTHSPDQPAGGAPYIKAVIADGVASQFSELRTELEGLVASTVGDTVKSSNASILRTLAVLQKQLEDQPAELDQKAMATFRPQLDELSRKTQRQIDDVTGKVATLSIELDSHTEQLRQLRAEIAELREGLYVAKRQEAAPSPPANFDRQTDPAVVVAMCTKMVGLSQVRDVLAPFLSELGFEADQYTLSCPSPTPARRFLIKFNGATGLASKKVSKVLSNLRRNDQWRVFNVVASGAAADGRLHLGPDKSPRQVKTEMALRRIHGACADKFGGRWSVDRERGILKNGWTSVLKIQANPDDAPYTVQFNQEGILDLNLTRADIQAGFQLVHFNIHNHGLNAVQIDEICAEIDAARARAAADPLHFLVIVQGDLNFGPDEALPLQRPEPARATDPRNHRAMAARWLRTLGFFLEISSEAPTHYTKDTNSVSCLDRFFCSVPGWMMCQMCAESSTIGEPEELSRSLVSDHAALLTVLRQRHARPRSEQPVPRHSFESPLFRLRIEGVFKDGAGAETVCSAAIYQGHFKDMLKEAAREVRDWMFVHHPAGDETALLQYGVKIFISPVGWWRPRLQQRTCSTSEVHKSPFSLFDSASVTLQAYLPKGSEHEDLASGGCVRTADKIRVLGLRSTDLKILTSASQRGFVQGRNFGYNILELDGVSRIAGAHPLAPSRMPLLVSFDFGQAFPSLSQEFMMLFLTHLRLPLPAMHFLTWLYSAIEGVVAYGGLLHSVYWLRSGIIQGCGLSGTLYALCTAPFLIDLECSLEDSGLGLARACADDIGAVLFEARGLQVLHRVMTTTKLFTGLCLKVSKCKVTPLHETFSPELQDRTRALLGRLVPEWRAFEVVAHLLYLGVLLGPGVTIQMQWGAARMKLKLRARLLGSGSAPLGINGVLYRSRALPVLSYLAQFFPLPPRMVAFELSVLTQDLLVSRYRPTYYGQDKARVGVLQYGNGALSDDGTITQAVEVAELTDDLDAVRSAIAGLLPQSGFTNLGQALVLAQQMLEDSSREEAEAVVLVVTDGRPAALRGQAASQAQELEDKGTRVFFVEIADEKGSAFAEMEGWASEPGWAGVEFLPGWSEIGIDEDAYAGRVVARFCPEFLSDSLAAEEANSTGFLLVASGAACGDPPALSDLLASGVEARATGPAATEPAAWRDAVESFRGAVEQELRRLEARLGGDSAAAGAKPHRGSADEAEPPCEAGEHPAAGADGAQPRRAPPLRRRRRLRQGDAASAHAAAEPQREPRAGREAPDDEGPDADSAHPGGSAQPGGLKGQPGGNEAPLVEPSPVADGGAWDRQCGQTMPRESERAPGVGDLSRKRTPRMTTWTLGESPKSDGGIMGSFKWAMSHESTVRGQHDVERRVSVRLLNSAVVRLGVPVLILGSALHMGWEADRAMQDPENARVVESSEALSLFFTLCFCAELALRVSAERRHFAARRNPDVRWNLFDTFVDLRIMVAGILGSLQSLVWALVLLFLVMFVVATSVMQIVAEELAIHNSQKEESGISDKGADDLVKYYGTMFSSLFTLYKSITGGISWTEVADPLVEISPFMGAAFAVCLRHGVQGEALPGLAFCAAHGGASGDDDATGLTQAAANLAVQPPPGLPGHGPLPDAWLAEFMDDEMAQHFGLVQAANMTLPQDLQNLPIKIPSTWEALRAILLKLAYNPVSANPWNVLGFGPLDGPAPTEQGIASRTRTATILCSLGQAADWDPAGRASAEAAAAHFATAGARCAEQLDEVLRERRRLRPSELPRWKELGASALQAARAIPTCADATLATQWSQLLSNTTTDHSVILEQHRELATLLEKGDTRALEKMGGQQILAWAPVDTNALQRILAGLLRQPDPALRPQRLSLLVPIPHFPGVDSPAKLFDLWWHPLLGEKPLYISLVRAVDIILQPVEYILPGRSAPRHVRQGLASFTITTAGHRSSPTVFSPLAPLLQLPAVNSFWVDVPTQLFPNFMIKMLSPEVTNHGVSFLCRHTSRSWGSTPEVPRVCVEIILPSSLSEAGSMLAMRFLRRTVLTEQMYLGHKELYTSPDALVVECNSPLGLVRAWPLCSQAIFLSSDRVLVFTSASVESWTALLDRGLQEDENHAITNIKHKASSYGQPSLAHSPYLGDVSVITWNTQALFAADPGRHRRKATYVRKLMATHDIGLWTETHGSNGGNEEMLDSEPSASPPRRLVLLKRAMREAAKNFGFEASGPPGPLAHEDRPGVTMKFLRASEKGSAGGVSQCIQRYPILKDLVGNPYDFHTSPGRRLRLVRVHAADLARDHAIDELGRLHADLKDLSDAQAARRRHQNHRLLTRLSPGRGCSHCALSDSAGHVSTSPEHFAGVLRDHWSGVFRRRETDTTLRRTWLADEASHASLADRQCVPGVAVPFETFERAVQHTSNSSPGPDGIPFRAWRALGGFATRALYEAFLAIASPSGAALMDSDWDSFNESSMALDKFISRAKVWRGIGCGMMLTLLAYRTYIFPVLSFLLQLDQLPSNWDVVEQQACVLLFPGPRCWTTPAALRSLRSLGFHAELVDAASVAIAAKCRVYRWENTAHGGLQVRRRSRFLDALRLDSDHLDRLVAWSGWYGQNFFTNLTNARGHLEHKAAAARVSVEALVQGDAPEPAPRSEWQKRCRIILADPRPQGAVRHLDRCLSRLQLPHYIHCSRVAEFGRRQLALTAPPPGERLSHFLLLSPRFSEDTASAIARRALAVYCVYAASTAARHGATSNAWEAMWQYAREACAAHPRLASLVAAVWQS</sequence>
<feature type="region of interest" description="Disordered" evidence="2">
    <location>
        <begin position="1251"/>
        <end position="1393"/>
    </location>
</feature>
<feature type="region of interest" description="Disordered" evidence="2">
    <location>
        <begin position="2229"/>
        <end position="2248"/>
    </location>
</feature>
<feature type="coiled-coil region" evidence="1">
    <location>
        <begin position="179"/>
        <end position="213"/>
    </location>
</feature>
<feature type="compositionally biased region" description="Basic and acidic residues" evidence="2">
    <location>
        <begin position="1313"/>
        <end position="1323"/>
    </location>
</feature>
<dbReference type="Gene3D" id="3.40.50.410">
    <property type="entry name" value="von Willebrand factor, type A domain"/>
    <property type="match status" value="1"/>
</dbReference>
<dbReference type="InterPro" id="IPR036691">
    <property type="entry name" value="Endo/exonu/phosph_ase_sf"/>
</dbReference>
<feature type="compositionally biased region" description="Gly residues" evidence="2">
    <location>
        <begin position="1340"/>
        <end position="1350"/>
    </location>
</feature>
<feature type="region of interest" description="Disordered" evidence="2">
    <location>
        <begin position="1"/>
        <end position="59"/>
    </location>
</feature>
<keyword evidence="3" id="KW-1133">Transmembrane helix</keyword>
<keyword evidence="6" id="KW-1185">Reference proteome</keyword>
<dbReference type="EMBL" id="CAUYUJ010004002">
    <property type="protein sequence ID" value="CAK0807763.1"/>
    <property type="molecule type" value="Genomic_DNA"/>
</dbReference>
<dbReference type="Gene3D" id="1.10.287.70">
    <property type="match status" value="1"/>
</dbReference>
<feature type="transmembrane region" description="Helical" evidence="3">
    <location>
        <begin position="1540"/>
        <end position="1563"/>
    </location>
</feature>
<proteinExistence type="predicted"/>
<dbReference type="PROSITE" id="PS50234">
    <property type="entry name" value="VWFA"/>
    <property type="match status" value="1"/>
</dbReference>
<dbReference type="InterPro" id="IPR002035">
    <property type="entry name" value="VWF_A"/>
</dbReference>
<feature type="transmembrane region" description="Helical" evidence="3">
    <location>
        <begin position="923"/>
        <end position="943"/>
    </location>
</feature>
<evidence type="ECO:0000256" key="1">
    <source>
        <dbReference type="SAM" id="Coils"/>
    </source>
</evidence>
<dbReference type="CDD" id="cd00198">
    <property type="entry name" value="vWFA"/>
    <property type="match status" value="1"/>
</dbReference>
<feature type="domain" description="VWFA" evidence="4">
    <location>
        <begin position="1012"/>
        <end position="1166"/>
    </location>
</feature>
<gene>
    <name evidence="5" type="ORF">PCOR1329_LOCUS13543</name>
</gene>
<evidence type="ECO:0000313" key="6">
    <source>
        <dbReference type="Proteomes" id="UP001189429"/>
    </source>
</evidence>
<keyword evidence="1" id="KW-0175">Coiled coil</keyword>
<dbReference type="SUPFAM" id="SSF56219">
    <property type="entry name" value="DNase I-like"/>
    <property type="match status" value="1"/>
</dbReference>
<evidence type="ECO:0000256" key="3">
    <source>
        <dbReference type="SAM" id="Phobius"/>
    </source>
</evidence>
<name>A0ABN9QRW0_9DINO</name>
<dbReference type="SMART" id="SM00327">
    <property type="entry name" value="VWA"/>
    <property type="match status" value="1"/>
</dbReference>
<evidence type="ECO:0000259" key="4">
    <source>
        <dbReference type="PROSITE" id="PS50234"/>
    </source>
</evidence>
<comment type="caution">
    <text evidence="5">The sequence shown here is derived from an EMBL/GenBank/DDBJ whole genome shotgun (WGS) entry which is preliminary data.</text>
</comment>
<dbReference type="Proteomes" id="UP001189429">
    <property type="component" value="Unassembled WGS sequence"/>
</dbReference>
<evidence type="ECO:0000256" key="2">
    <source>
        <dbReference type="SAM" id="MobiDB-lite"/>
    </source>
</evidence>
<keyword evidence="3" id="KW-0472">Membrane</keyword>
<accession>A0ABN9QRW0</accession>
<dbReference type="SUPFAM" id="SSF53300">
    <property type="entry name" value="vWA-like"/>
    <property type="match status" value="1"/>
</dbReference>
<feature type="transmembrane region" description="Helical" evidence="3">
    <location>
        <begin position="1483"/>
        <end position="1502"/>
    </location>
</feature>
<feature type="compositionally biased region" description="Basic and acidic residues" evidence="2">
    <location>
        <begin position="24"/>
        <end position="48"/>
    </location>
</feature>
<keyword evidence="3" id="KW-0812">Transmembrane</keyword>
<organism evidence="5 6">
    <name type="scientific">Prorocentrum cordatum</name>
    <dbReference type="NCBI Taxonomy" id="2364126"/>
    <lineage>
        <taxon>Eukaryota</taxon>
        <taxon>Sar</taxon>
        <taxon>Alveolata</taxon>
        <taxon>Dinophyceae</taxon>
        <taxon>Prorocentrales</taxon>
        <taxon>Prorocentraceae</taxon>
        <taxon>Prorocentrum</taxon>
    </lineage>
</organism>
<evidence type="ECO:0000313" key="5">
    <source>
        <dbReference type="EMBL" id="CAK0807763.1"/>
    </source>
</evidence>
<dbReference type="Pfam" id="PF00092">
    <property type="entry name" value="VWA"/>
    <property type="match status" value="1"/>
</dbReference>
<dbReference type="InterPro" id="IPR036465">
    <property type="entry name" value="vWFA_dom_sf"/>
</dbReference>